<dbReference type="InterPro" id="IPR046335">
    <property type="entry name" value="LacI/GalR-like_sensor"/>
</dbReference>
<dbReference type="AlphaFoldDB" id="A0A172YHI8"/>
<dbReference type="Proteomes" id="UP000077875">
    <property type="component" value="Chromosome"/>
</dbReference>
<keyword evidence="3" id="KW-0804">Transcription</keyword>
<keyword evidence="2" id="KW-0238">DNA-binding</keyword>
<proteinExistence type="predicted"/>
<dbReference type="SUPFAM" id="SSF53822">
    <property type="entry name" value="Periplasmic binding protein-like I"/>
    <property type="match status" value="1"/>
</dbReference>
<dbReference type="SUPFAM" id="SSF47413">
    <property type="entry name" value="lambda repressor-like DNA-binding domains"/>
    <property type="match status" value="1"/>
</dbReference>
<dbReference type="PROSITE" id="PS50932">
    <property type="entry name" value="HTH_LACI_2"/>
    <property type="match status" value="1"/>
</dbReference>
<evidence type="ECO:0000256" key="2">
    <source>
        <dbReference type="ARBA" id="ARBA00023125"/>
    </source>
</evidence>
<evidence type="ECO:0000256" key="3">
    <source>
        <dbReference type="ARBA" id="ARBA00023163"/>
    </source>
</evidence>
<dbReference type="KEGG" id="haa:A5892_14825"/>
<evidence type="ECO:0000256" key="1">
    <source>
        <dbReference type="ARBA" id="ARBA00023015"/>
    </source>
</evidence>
<evidence type="ECO:0000313" key="5">
    <source>
        <dbReference type="EMBL" id="ANF58586.1"/>
    </source>
</evidence>
<name>A0A172YHI8_9GAMM</name>
<feature type="domain" description="HTH lacI-type" evidence="4">
    <location>
        <begin position="15"/>
        <end position="70"/>
    </location>
</feature>
<keyword evidence="1" id="KW-0805">Transcription regulation</keyword>
<dbReference type="Gene3D" id="1.10.260.40">
    <property type="entry name" value="lambda repressor-like DNA-binding domains"/>
    <property type="match status" value="1"/>
</dbReference>
<keyword evidence="6" id="KW-1185">Reference proteome</keyword>
<dbReference type="Gene3D" id="3.40.50.2300">
    <property type="match status" value="2"/>
</dbReference>
<dbReference type="CDD" id="cd01392">
    <property type="entry name" value="HTH_LacI"/>
    <property type="match status" value="1"/>
</dbReference>
<dbReference type="InterPro" id="IPR010982">
    <property type="entry name" value="Lambda_DNA-bd_dom_sf"/>
</dbReference>
<dbReference type="InterPro" id="IPR000843">
    <property type="entry name" value="HTH_LacI"/>
</dbReference>
<dbReference type="STRING" id="376489.A5892_14825"/>
<evidence type="ECO:0000313" key="6">
    <source>
        <dbReference type="Proteomes" id="UP000077875"/>
    </source>
</evidence>
<dbReference type="PROSITE" id="PS00356">
    <property type="entry name" value="HTH_LACI_1"/>
    <property type="match status" value="1"/>
</dbReference>
<dbReference type="Pfam" id="PF13377">
    <property type="entry name" value="Peripla_BP_3"/>
    <property type="match status" value="1"/>
</dbReference>
<dbReference type="Pfam" id="PF00356">
    <property type="entry name" value="LacI"/>
    <property type="match status" value="1"/>
</dbReference>
<sequence length="354" mass="38727">MDRVRGALAQRSKRITIHEVAEDAGVSKTSVSRYLGEERKLLSETLQIRIEASIARLGFRPDRIASSLRGRRTRLIGMVVADITNPYTVMMMHGVETACRRLGYTLVVCNTDRDAELERNHLEVLRAYSVEGLVINTLGQERETLHQLVEEGLPIVLVDRRVEGLDVLTVGLDNRQAIRLGLDHLVECGFKEVLYITEPLAGISSRRERVEAFETQIRARSGQLTGALLTLDGDHQDQALISRLDRMLHEATAPAAVFCANAPVTLRVCQALDRLGALKDVGLIAIDEQDWSALVAGGITTLAQPTDAIGEAAMTALVHGGHDGDGELSHRVFPATLKPRGSTTARAKPMHSNA</sequence>
<dbReference type="GO" id="GO:0003700">
    <property type="term" value="F:DNA-binding transcription factor activity"/>
    <property type="evidence" value="ECO:0007669"/>
    <property type="project" value="TreeGrafter"/>
</dbReference>
<protein>
    <recommendedName>
        <fullName evidence="4">HTH lacI-type domain-containing protein</fullName>
    </recommendedName>
</protein>
<dbReference type="RefSeq" id="WP_064123447.1">
    <property type="nucleotide sequence ID" value="NZ_CP015243.1"/>
</dbReference>
<gene>
    <name evidence="5" type="ORF">A5892_14825</name>
</gene>
<evidence type="ECO:0000259" key="4">
    <source>
        <dbReference type="PROSITE" id="PS50932"/>
    </source>
</evidence>
<dbReference type="InterPro" id="IPR028082">
    <property type="entry name" value="Peripla_BP_I"/>
</dbReference>
<dbReference type="SMART" id="SM00354">
    <property type="entry name" value="HTH_LACI"/>
    <property type="match status" value="1"/>
</dbReference>
<dbReference type="GO" id="GO:0000976">
    <property type="term" value="F:transcription cis-regulatory region binding"/>
    <property type="evidence" value="ECO:0007669"/>
    <property type="project" value="TreeGrafter"/>
</dbReference>
<reference evidence="5 6" key="1">
    <citation type="submission" date="2016-04" db="EMBL/GenBank/DDBJ databases">
        <title>Complete Genome Sequence of Halotalea alkalilenta IHB B 13600.</title>
        <authorList>
            <person name="Swarnkar M.K."/>
            <person name="Sharma A."/>
            <person name="Kaushal K."/>
            <person name="Soni R."/>
            <person name="Rana S."/>
            <person name="Singh A.K."/>
            <person name="Gulati A."/>
        </authorList>
    </citation>
    <scope>NUCLEOTIDE SEQUENCE [LARGE SCALE GENOMIC DNA]</scope>
    <source>
        <strain evidence="5 6">IHB B 13600</strain>
    </source>
</reference>
<dbReference type="CDD" id="cd06283">
    <property type="entry name" value="PBP1_RegR_EndR_KdgR-like"/>
    <property type="match status" value="1"/>
</dbReference>
<dbReference type="PANTHER" id="PTHR30146:SF145">
    <property type="entry name" value="RIBOSE OPERON REPRESSOR"/>
    <property type="match status" value="1"/>
</dbReference>
<accession>A0A172YHI8</accession>
<dbReference type="EMBL" id="CP015243">
    <property type="protein sequence ID" value="ANF58586.1"/>
    <property type="molecule type" value="Genomic_DNA"/>
</dbReference>
<organism evidence="5 6">
    <name type="scientific">Halotalea alkalilenta</name>
    <dbReference type="NCBI Taxonomy" id="376489"/>
    <lineage>
        <taxon>Bacteria</taxon>
        <taxon>Pseudomonadati</taxon>
        <taxon>Pseudomonadota</taxon>
        <taxon>Gammaproteobacteria</taxon>
        <taxon>Oceanospirillales</taxon>
        <taxon>Halomonadaceae</taxon>
        <taxon>Halotalea</taxon>
    </lineage>
</organism>
<dbReference type="PANTHER" id="PTHR30146">
    <property type="entry name" value="LACI-RELATED TRANSCRIPTIONAL REPRESSOR"/>
    <property type="match status" value="1"/>
</dbReference>